<keyword evidence="1" id="KW-0732">Signal</keyword>
<keyword evidence="3" id="KW-0378">Hydrolase</keyword>
<dbReference type="Proteomes" id="UP000282060">
    <property type="component" value="Unassembled WGS sequence"/>
</dbReference>
<evidence type="ECO:0000256" key="1">
    <source>
        <dbReference type="SAM" id="SignalP"/>
    </source>
</evidence>
<dbReference type="Gene3D" id="3.20.20.140">
    <property type="entry name" value="Metal-dependent hydrolases"/>
    <property type="match status" value="1"/>
</dbReference>
<gene>
    <name evidence="3" type="ORF">EKG39_10240</name>
</gene>
<dbReference type="GO" id="GO:0016810">
    <property type="term" value="F:hydrolase activity, acting on carbon-nitrogen (but not peptide) bonds"/>
    <property type="evidence" value="ECO:0007669"/>
    <property type="project" value="InterPro"/>
</dbReference>
<comment type="caution">
    <text evidence="3">The sequence shown here is derived from an EMBL/GenBank/DDBJ whole genome shotgun (WGS) entry which is preliminary data.</text>
</comment>
<keyword evidence="4" id="KW-1185">Reference proteome</keyword>
<dbReference type="Gene3D" id="2.30.40.10">
    <property type="entry name" value="Urease, subunit C, domain 1"/>
    <property type="match status" value="1"/>
</dbReference>
<dbReference type="SUPFAM" id="SSF51338">
    <property type="entry name" value="Composite domain of metallo-dependent hydrolases"/>
    <property type="match status" value="1"/>
</dbReference>
<feature type="domain" description="Amidohydrolase 3" evidence="2">
    <location>
        <begin position="71"/>
        <end position="548"/>
    </location>
</feature>
<dbReference type="SUPFAM" id="SSF51556">
    <property type="entry name" value="Metallo-dependent hydrolases"/>
    <property type="match status" value="1"/>
</dbReference>
<dbReference type="CDD" id="cd01300">
    <property type="entry name" value="YtcJ_like"/>
    <property type="match status" value="1"/>
</dbReference>
<proteinExistence type="predicted"/>
<dbReference type="InterPro" id="IPR011059">
    <property type="entry name" value="Metal-dep_hydrolase_composite"/>
</dbReference>
<dbReference type="PANTHER" id="PTHR22642:SF2">
    <property type="entry name" value="PROTEIN LONG AFTER FAR-RED 3"/>
    <property type="match status" value="1"/>
</dbReference>
<evidence type="ECO:0000313" key="4">
    <source>
        <dbReference type="Proteomes" id="UP000282060"/>
    </source>
</evidence>
<reference evidence="3 4" key="1">
    <citation type="submission" date="2018-12" db="EMBL/GenBank/DDBJ databases">
        <authorList>
            <person name="Yu L."/>
        </authorList>
    </citation>
    <scope>NUCLEOTIDE SEQUENCE [LARGE SCALE GENOMIC DNA]</scope>
    <source>
        <strain evidence="3 4">HAW-EB5</strain>
    </source>
</reference>
<dbReference type="InterPro" id="IPR013108">
    <property type="entry name" value="Amidohydro_3"/>
</dbReference>
<dbReference type="EMBL" id="RXNV01000003">
    <property type="protein sequence ID" value="RTR32744.1"/>
    <property type="molecule type" value="Genomic_DNA"/>
</dbReference>
<dbReference type="AlphaFoldDB" id="A0A3S0KRD0"/>
<dbReference type="RefSeq" id="WP_126505649.1">
    <property type="nucleotide sequence ID" value="NZ_RXNV01000003.1"/>
</dbReference>
<feature type="chain" id="PRO_5018547498" evidence="1">
    <location>
        <begin position="22"/>
        <end position="548"/>
    </location>
</feature>
<name>A0A3S0KRD0_9GAMM</name>
<evidence type="ECO:0000259" key="2">
    <source>
        <dbReference type="Pfam" id="PF07969"/>
    </source>
</evidence>
<dbReference type="InterPro" id="IPR032466">
    <property type="entry name" value="Metal_Hydrolase"/>
</dbReference>
<evidence type="ECO:0000313" key="3">
    <source>
        <dbReference type="EMBL" id="RTR32744.1"/>
    </source>
</evidence>
<accession>A0A3S0KRD0</accession>
<dbReference type="Gene3D" id="3.10.310.70">
    <property type="match status" value="1"/>
</dbReference>
<dbReference type="PANTHER" id="PTHR22642">
    <property type="entry name" value="IMIDAZOLONEPROPIONASE"/>
    <property type="match status" value="1"/>
</dbReference>
<protein>
    <submittedName>
        <fullName evidence="3">Amidohydrolase</fullName>
    </submittedName>
</protein>
<dbReference type="InterPro" id="IPR033932">
    <property type="entry name" value="YtcJ-like"/>
</dbReference>
<dbReference type="Pfam" id="PF07969">
    <property type="entry name" value="Amidohydro_3"/>
    <property type="match status" value="1"/>
</dbReference>
<sequence length="548" mass="60734">MKKIIKSLLASSILLSFSTLGETSLITNIKGYSINDGKLTQFKAMTFKGDRVDRLFFQGESLPDDADLKHIDGQGQTMLPGLIDAHGHVLGYGLSLMRVQLRGAESEQDAVERVRLFRAENPELSWIQGRGWNQVLWPEKSFPTALSLDKLFPDTPVWLRRIDGHAGWANSAAMKLANIGVETQSPKGGEIVRDANGLPTGVFIDNAMDLITENIPSLTRSEQESVLLTSMNALAKLGLTSVHDAGVGSMTLEVYKSLAKSELMPIRVYTMVSAADEQFKTLMEKGPYLDSSDKLAIRSVKISSDGALGSRGAALIEDYSDLPGHRGLLLYSDKKLMETMKMAMEAGFQVNTHAIGDNANKLVLDNYEALIKQTGTRELRHRVEHAQVLRLEDIPRFAKLNVIASMQATHATSDKNMAEDRLGNKRIKGAYAWRKLLESDAIIAAGSDFPIESANPFFGLHASITRQDHKNLPEGGWYSQERMTLIEALKSFTRDAAFAAHQENLIGQLKPGMKADFILIDSDIFNVEPERLWQTKVNQTWVDGMRVF</sequence>
<dbReference type="OrthoDB" id="9031471at2"/>
<organism evidence="3 4">
    <name type="scientific">Shewanella atlantica</name>
    <dbReference type="NCBI Taxonomy" id="271099"/>
    <lineage>
        <taxon>Bacteria</taxon>
        <taxon>Pseudomonadati</taxon>
        <taxon>Pseudomonadota</taxon>
        <taxon>Gammaproteobacteria</taxon>
        <taxon>Alteromonadales</taxon>
        <taxon>Shewanellaceae</taxon>
        <taxon>Shewanella</taxon>
    </lineage>
</organism>
<feature type="signal peptide" evidence="1">
    <location>
        <begin position="1"/>
        <end position="21"/>
    </location>
</feature>